<evidence type="ECO:0000256" key="8">
    <source>
        <dbReference type="SAM" id="MobiDB-lite"/>
    </source>
</evidence>
<evidence type="ECO:0000256" key="2">
    <source>
        <dbReference type="ARBA" id="ARBA00022448"/>
    </source>
</evidence>
<dbReference type="InterPro" id="IPR024989">
    <property type="entry name" value="MFS_assoc_dom"/>
</dbReference>
<evidence type="ECO:0000256" key="5">
    <source>
        <dbReference type="ARBA" id="ARBA00022692"/>
    </source>
</evidence>
<evidence type="ECO:0000256" key="4">
    <source>
        <dbReference type="ARBA" id="ARBA00022519"/>
    </source>
</evidence>
<feature type="transmembrane region" description="Helical" evidence="9">
    <location>
        <begin position="62"/>
        <end position="81"/>
    </location>
</feature>
<feature type="transmembrane region" description="Helical" evidence="9">
    <location>
        <begin position="117"/>
        <end position="141"/>
    </location>
</feature>
<keyword evidence="5 9" id="KW-0812">Transmembrane</keyword>
<comment type="caution">
    <text evidence="11">The sequence shown here is derived from an EMBL/GenBank/DDBJ whole genome shotgun (WGS) entry which is preliminary data.</text>
</comment>
<feature type="transmembrane region" description="Helical" evidence="9">
    <location>
        <begin position="304"/>
        <end position="321"/>
    </location>
</feature>
<dbReference type="Gene3D" id="1.20.1250.20">
    <property type="entry name" value="MFS general substrate transporter like domains"/>
    <property type="match status" value="2"/>
</dbReference>
<feature type="transmembrane region" description="Helical" evidence="9">
    <location>
        <begin position="179"/>
        <end position="199"/>
    </location>
</feature>
<dbReference type="EMBL" id="BPRA01000002">
    <property type="protein sequence ID" value="GJE54171.1"/>
    <property type="molecule type" value="Genomic_DNA"/>
</dbReference>
<dbReference type="PANTHER" id="PTHR23522">
    <property type="entry name" value="BLL5896 PROTEIN"/>
    <property type="match status" value="1"/>
</dbReference>
<evidence type="ECO:0000256" key="7">
    <source>
        <dbReference type="ARBA" id="ARBA00023136"/>
    </source>
</evidence>
<feature type="domain" description="Major facilitator superfamily associated" evidence="10">
    <location>
        <begin position="37"/>
        <end position="424"/>
    </location>
</feature>
<proteinExistence type="predicted"/>
<feature type="transmembrane region" description="Helical" evidence="9">
    <location>
        <begin position="93"/>
        <end position="111"/>
    </location>
</feature>
<evidence type="ECO:0000256" key="9">
    <source>
        <dbReference type="SAM" id="Phobius"/>
    </source>
</evidence>
<feature type="transmembrane region" description="Helical" evidence="9">
    <location>
        <begin position="270"/>
        <end position="292"/>
    </location>
</feature>
<reference evidence="11" key="2">
    <citation type="submission" date="2021-08" db="EMBL/GenBank/DDBJ databases">
        <authorList>
            <person name="Tani A."/>
            <person name="Ola A."/>
            <person name="Ogura Y."/>
            <person name="Katsura K."/>
            <person name="Hayashi T."/>
        </authorList>
    </citation>
    <scope>NUCLEOTIDE SEQUENCE</scope>
    <source>
        <strain evidence="11">DSM 23674</strain>
    </source>
</reference>
<feature type="transmembrane region" description="Helical" evidence="9">
    <location>
        <begin position="422"/>
        <end position="440"/>
    </location>
</feature>
<feature type="transmembrane region" description="Helical" evidence="9">
    <location>
        <begin position="328"/>
        <end position="347"/>
    </location>
</feature>
<keyword evidence="3" id="KW-1003">Cell membrane</keyword>
<feature type="region of interest" description="Disordered" evidence="8">
    <location>
        <begin position="204"/>
        <end position="226"/>
    </location>
</feature>
<dbReference type="InterPro" id="IPR036259">
    <property type="entry name" value="MFS_trans_sf"/>
</dbReference>
<keyword evidence="4" id="KW-0997">Cell inner membrane</keyword>
<evidence type="ECO:0000256" key="1">
    <source>
        <dbReference type="ARBA" id="ARBA00004429"/>
    </source>
</evidence>
<dbReference type="PANTHER" id="PTHR23522:SF10">
    <property type="entry name" value="3-PHENYLPROPIONIC ACID TRANSPORTER-RELATED"/>
    <property type="match status" value="1"/>
</dbReference>
<reference evidence="11" key="1">
    <citation type="journal article" date="2021" name="Front. Microbiol.">
        <title>Comprehensive Comparative Genomics and Phenotyping of Methylobacterium Species.</title>
        <authorList>
            <person name="Alessa O."/>
            <person name="Ogura Y."/>
            <person name="Fujitani Y."/>
            <person name="Takami H."/>
            <person name="Hayashi T."/>
            <person name="Sahin N."/>
            <person name="Tani A."/>
        </authorList>
    </citation>
    <scope>NUCLEOTIDE SEQUENCE</scope>
    <source>
        <strain evidence="11">DSM 23674</strain>
    </source>
</reference>
<feature type="transmembrane region" description="Helical" evidence="9">
    <location>
        <begin position="27"/>
        <end position="50"/>
    </location>
</feature>
<evidence type="ECO:0000259" key="10">
    <source>
        <dbReference type="Pfam" id="PF12832"/>
    </source>
</evidence>
<comment type="subcellular location">
    <subcellularLocation>
        <location evidence="1">Cell inner membrane</location>
        <topology evidence="1">Multi-pass membrane protein</topology>
    </subcellularLocation>
</comment>
<evidence type="ECO:0000256" key="6">
    <source>
        <dbReference type="ARBA" id="ARBA00022989"/>
    </source>
</evidence>
<feature type="transmembrane region" description="Helical" evidence="9">
    <location>
        <begin position="153"/>
        <end position="173"/>
    </location>
</feature>
<keyword evidence="2" id="KW-0813">Transport</keyword>
<name>A0ABQ4TGU3_9HYPH</name>
<evidence type="ECO:0000313" key="12">
    <source>
        <dbReference type="Proteomes" id="UP001055101"/>
    </source>
</evidence>
<evidence type="ECO:0000256" key="3">
    <source>
        <dbReference type="ARBA" id="ARBA00022475"/>
    </source>
</evidence>
<keyword evidence="6 9" id="KW-1133">Transmembrane helix</keyword>
<evidence type="ECO:0000313" key="11">
    <source>
        <dbReference type="EMBL" id="GJE54171.1"/>
    </source>
</evidence>
<keyword evidence="7 9" id="KW-0472">Membrane</keyword>
<organism evidence="11 12">
    <name type="scientific">Methylobacterium thuringiense</name>
    <dbReference type="NCBI Taxonomy" id="1003091"/>
    <lineage>
        <taxon>Bacteria</taxon>
        <taxon>Pseudomonadati</taxon>
        <taxon>Pseudomonadota</taxon>
        <taxon>Alphaproteobacteria</taxon>
        <taxon>Hyphomicrobiales</taxon>
        <taxon>Methylobacteriaceae</taxon>
        <taxon>Methylobacterium</taxon>
    </lineage>
</organism>
<dbReference type="Proteomes" id="UP001055101">
    <property type="component" value="Unassembled WGS sequence"/>
</dbReference>
<sequence length="444" mass="45677">MARIRPSLQANGHAMTKAEGFEKGRGLAGFLMLFAALYGAYGALSPFLPAFLSERGLAPQEIAGFLAAATVTRLITGPLAGRLADRSGRTRGLLALALGCAAVCNLALLAGHGFWPLIAIGLAQAVATAPVAPLADVLALAAARGGRAFEYGWVRAAGSAAFIAATILAGFLVEAWGNGAGLWACGAAFGIAAFAATRVGAPSHPHARPEALQTSGSVEGGLQGSQRHQEPSETWLRFSAQDTCADGILQVDPGPRGFLALAATPRFRRVVIVAALVIGAHAMHDAFGVIVWREAGISPATAGLLWSESVAAEILVFLWAGPRLLARFGPPGTLALAALAGGLRWAVQGTTSWLPALVGIQCLHGLTFAALHLASLALIEESVPERLRATALTVYGTFGLGLASALLTLIAGQLFVTVGIRAFWVMSALSLAAVPLALSLRVKN</sequence>
<feature type="transmembrane region" description="Helical" evidence="9">
    <location>
        <begin position="353"/>
        <end position="379"/>
    </location>
</feature>
<dbReference type="Pfam" id="PF12832">
    <property type="entry name" value="MFS_1_like"/>
    <property type="match status" value="1"/>
</dbReference>
<keyword evidence="12" id="KW-1185">Reference proteome</keyword>
<protein>
    <submittedName>
        <fullName evidence="11">3-phenylpropionic acid transporter</fullName>
    </submittedName>
</protein>
<feature type="transmembrane region" description="Helical" evidence="9">
    <location>
        <begin position="391"/>
        <end position="416"/>
    </location>
</feature>
<dbReference type="SUPFAM" id="SSF103473">
    <property type="entry name" value="MFS general substrate transporter"/>
    <property type="match status" value="1"/>
</dbReference>
<accession>A0ABQ4TGU3</accession>
<gene>
    <name evidence="11" type="primary">hcaT</name>
    <name evidence="11" type="ORF">EKPJFOCH_0644</name>
</gene>